<dbReference type="Proteomes" id="UP001630303">
    <property type="component" value="Unassembled WGS sequence"/>
</dbReference>
<dbReference type="InterPro" id="IPR039422">
    <property type="entry name" value="MarR/SlyA-like"/>
</dbReference>
<dbReference type="Gene3D" id="1.10.10.10">
    <property type="entry name" value="Winged helix-like DNA-binding domain superfamily/Winged helix DNA-binding domain"/>
    <property type="match status" value="1"/>
</dbReference>
<reference evidence="5 6" key="1">
    <citation type="submission" date="2023-03" db="EMBL/GenBank/DDBJ databases">
        <title>MT1 and MT2 Draft Genomes of Novel Species.</title>
        <authorList>
            <person name="Venkateswaran K."/>
        </authorList>
    </citation>
    <scope>NUCLEOTIDE SEQUENCE [LARGE SCALE GENOMIC DNA]</scope>
    <source>
        <strain evidence="5 6">IF8SW-P5</strain>
    </source>
</reference>
<evidence type="ECO:0000256" key="1">
    <source>
        <dbReference type="ARBA" id="ARBA00023015"/>
    </source>
</evidence>
<evidence type="ECO:0000256" key="2">
    <source>
        <dbReference type="ARBA" id="ARBA00023125"/>
    </source>
</evidence>
<comment type="caution">
    <text evidence="5">The sequence shown here is derived from an EMBL/GenBank/DDBJ whole genome shotgun (WGS) entry which is preliminary data.</text>
</comment>
<dbReference type="EMBL" id="JAROCE010000001">
    <property type="protein sequence ID" value="MFM2719655.1"/>
    <property type="molecule type" value="Genomic_DNA"/>
</dbReference>
<evidence type="ECO:0000259" key="4">
    <source>
        <dbReference type="PROSITE" id="PS50995"/>
    </source>
</evidence>
<dbReference type="SMART" id="SM00347">
    <property type="entry name" value="HTH_MARR"/>
    <property type="match status" value="1"/>
</dbReference>
<dbReference type="PANTHER" id="PTHR33164">
    <property type="entry name" value="TRANSCRIPTIONAL REGULATOR, MARR FAMILY"/>
    <property type="match status" value="1"/>
</dbReference>
<dbReference type="InterPro" id="IPR036388">
    <property type="entry name" value="WH-like_DNA-bd_sf"/>
</dbReference>
<dbReference type="InterPro" id="IPR036390">
    <property type="entry name" value="WH_DNA-bd_sf"/>
</dbReference>
<evidence type="ECO:0000313" key="5">
    <source>
        <dbReference type="EMBL" id="MFM2719655.1"/>
    </source>
</evidence>
<keyword evidence="1" id="KW-0805">Transcription regulation</keyword>
<dbReference type="SUPFAM" id="SSF46785">
    <property type="entry name" value="Winged helix' DNA-binding domain"/>
    <property type="match status" value="1"/>
</dbReference>
<dbReference type="RefSeq" id="WP_408905025.1">
    <property type="nucleotide sequence ID" value="NZ_JAROCE010000001.1"/>
</dbReference>
<dbReference type="PANTHER" id="PTHR33164:SF64">
    <property type="entry name" value="TRANSCRIPTIONAL REGULATOR SLYA"/>
    <property type="match status" value="1"/>
</dbReference>
<dbReference type="InterPro" id="IPR000835">
    <property type="entry name" value="HTH_MarR-typ"/>
</dbReference>
<accession>A0ABW9GDI7</accession>
<dbReference type="Pfam" id="PF12802">
    <property type="entry name" value="MarR_2"/>
    <property type="match status" value="1"/>
</dbReference>
<gene>
    <name evidence="5" type="ORF">P5G46_03970</name>
</gene>
<sequence>MERTTAIGDVLEAVVTLSRGLAGPRSTPFGDLVLTRTQWDILFLLAHDAEPVTPGRLARTLKITPGAITQAMDQLRTHALVEQFSSDSDGRARVWRLTASASAQVAAFEAATIDRTAPWFDALSDGELTQLAALLKRVDAA</sequence>
<protein>
    <submittedName>
        <fullName evidence="5">MarR family winged helix-turn-helix transcriptional regulator</fullName>
    </submittedName>
</protein>
<name>A0ABW9GDI7_9MICO</name>
<keyword evidence="2" id="KW-0238">DNA-binding</keyword>
<organism evidence="5 6">
    <name type="scientific">Microbacterium mcarthurae</name>
    <dbReference type="NCBI Taxonomy" id="3035918"/>
    <lineage>
        <taxon>Bacteria</taxon>
        <taxon>Bacillati</taxon>
        <taxon>Actinomycetota</taxon>
        <taxon>Actinomycetes</taxon>
        <taxon>Micrococcales</taxon>
        <taxon>Microbacteriaceae</taxon>
        <taxon>Microbacterium</taxon>
    </lineage>
</organism>
<keyword evidence="6" id="KW-1185">Reference proteome</keyword>
<evidence type="ECO:0000313" key="6">
    <source>
        <dbReference type="Proteomes" id="UP001630303"/>
    </source>
</evidence>
<feature type="domain" description="HTH marR-type" evidence="4">
    <location>
        <begin position="7"/>
        <end position="140"/>
    </location>
</feature>
<dbReference type="PRINTS" id="PR00598">
    <property type="entry name" value="HTHMARR"/>
</dbReference>
<keyword evidence="3" id="KW-0804">Transcription</keyword>
<evidence type="ECO:0000256" key="3">
    <source>
        <dbReference type="ARBA" id="ARBA00023163"/>
    </source>
</evidence>
<proteinExistence type="predicted"/>
<dbReference type="PROSITE" id="PS50995">
    <property type="entry name" value="HTH_MARR_2"/>
    <property type="match status" value="1"/>
</dbReference>